<evidence type="ECO:0000313" key="1">
    <source>
        <dbReference type="EMBL" id="KRH41751.1"/>
    </source>
</evidence>
<dbReference type="EnsemblPlants" id="KRH41751">
    <property type="protein sequence ID" value="KRH41751"/>
    <property type="gene ID" value="GLYMA_08G048500"/>
</dbReference>
<dbReference type="InParanoid" id="K7L504"/>
<name>K7L504_SOYBN</name>
<dbReference type="Gramene" id="KRH41751">
    <property type="protein sequence ID" value="KRH41751"/>
    <property type="gene ID" value="GLYMA_08G048500"/>
</dbReference>
<organism evidence="1">
    <name type="scientific">Glycine max</name>
    <name type="common">Soybean</name>
    <name type="synonym">Glycine hispida</name>
    <dbReference type="NCBI Taxonomy" id="3847"/>
    <lineage>
        <taxon>Eukaryota</taxon>
        <taxon>Viridiplantae</taxon>
        <taxon>Streptophyta</taxon>
        <taxon>Embryophyta</taxon>
        <taxon>Tracheophyta</taxon>
        <taxon>Spermatophyta</taxon>
        <taxon>Magnoliopsida</taxon>
        <taxon>eudicotyledons</taxon>
        <taxon>Gunneridae</taxon>
        <taxon>Pentapetalae</taxon>
        <taxon>rosids</taxon>
        <taxon>fabids</taxon>
        <taxon>Fabales</taxon>
        <taxon>Fabaceae</taxon>
        <taxon>Papilionoideae</taxon>
        <taxon>50 kb inversion clade</taxon>
        <taxon>NPAAA clade</taxon>
        <taxon>indigoferoid/millettioid clade</taxon>
        <taxon>Phaseoleae</taxon>
        <taxon>Glycine</taxon>
        <taxon>Glycine subgen. Soja</taxon>
    </lineage>
</organism>
<gene>
    <name evidence="1" type="ORF">GLYMA_08G048500</name>
</gene>
<dbReference type="PaxDb" id="3847-GLYMA08G05325.1"/>
<dbReference type="EMBL" id="CM000841">
    <property type="protein sequence ID" value="KRH41751.1"/>
    <property type="molecule type" value="Genomic_DNA"/>
</dbReference>
<evidence type="ECO:0000313" key="2">
    <source>
        <dbReference type="EnsemblPlants" id="KRH41751"/>
    </source>
</evidence>
<accession>K7L504</accession>
<protein>
    <submittedName>
        <fullName evidence="1 2">Uncharacterized protein</fullName>
    </submittedName>
</protein>
<keyword evidence="3" id="KW-1185">Reference proteome</keyword>
<dbReference type="Proteomes" id="UP000008827">
    <property type="component" value="Chromosome 8"/>
</dbReference>
<sequence>MALLNFLNLPYKIKRRMDQIIMNFESITEMSIPFNKQIPIPKTLSADSRKHIIRLSGHANLQAKWFELIWPYHSGT</sequence>
<reference evidence="1" key="3">
    <citation type="submission" date="2018-07" db="EMBL/GenBank/DDBJ databases">
        <title>WGS assembly of Glycine max.</title>
        <authorList>
            <person name="Schmutz J."/>
            <person name="Cannon S."/>
            <person name="Schlueter J."/>
            <person name="Ma J."/>
            <person name="Mitros T."/>
            <person name="Nelson W."/>
            <person name="Hyten D."/>
            <person name="Song Q."/>
            <person name="Thelen J."/>
            <person name="Cheng J."/>
            <person name="Xu D."/>
            <person name="Hellsten U."/>
            <person name="May G."/>
            <person name="Yu Y."/>
            <person name="Sakurai T."/>
            <person name="Umezawa T."/>
            <person name="Bhattacharyya M."/>
            <person name="Sandhu D."/>
            <person name="Valliyodan B."/>
            <person name="Lindquist E."/>
            <person name="Peto M."/>
            <person name="Grant D."/>
            <person name="Shu S."/>
            <person name="Goodstein D."/>
            <person name="Barry K."/>
            <person name="Futrell-Griggs M."/>
            <person name="Abernathy B."/>
            <person name="Du J."/>
            <person name="Tian Z."/>
            <person name="Zhu L."/>
            <person name="Gill N."/>
            <person name="Joshi T."/>
            <person name="Libault M."/>
            <person name="Sethuraman A."/>
            <person name="Zhang X."/>
            <person name="Shinozaki K."/>
            <person name="Nguyen H."/>
            <person name="Wing R."/>
            <person name="Cregan P."/>
            <person name="Specht J."/>
            <person name="Grimwood J."/>
            <person name="Rokhsar D."/>
            <person name="Stacey G."/>
            <person name="Shoemaker R."/>
            <person name="Jackson S."/>
        </authorList>
    </citation>
    <scope>NUCLEOTIDE SEQUENCE</scope>
    <source>
        <tissue evidence="1">Callus</tissue>
    </source>
</reference>
<dbReference type="AlphaFoldDB" id="K7L504"/>
<reference evidence="2" key="2">
    <citation type="submission" date="2018-02" db="UniProtKB">
        <authorList>
            <consortium name="EnsemblPlants"/>
        </authorList>
    </citation>
    <scope>IDENTIFICATION</scope>
    <source>
        <strain evidence="2">Williams 82</strain>
    </source>
</reference>
<proteinExistence type="predicted"/>
<dbReference type="HOGENOM" id="CLU_2659444_0_0_1"/>
<evidence type="ECO:0000313" key="3">
    <source>
        <dbReference type="Proteomes" id="UP000008827"/>
    </source>
</evidence>
<reference evidence="1 2" key="1">
    <citation type="journal article" date="2010" name="Nature">
        <title>Genome sequence of the palaeopolyploid soybean.</title>
        <authorList>
            <person name="Schmutz J."/>
            <person name="Cannon S.B."/>
            <person name="Schlueter J."/>
            <person name="Ma J."/>
            <person name="Mitros T."/>
            <person name="Nelson W."/>
            <person name="Hyten D.L."/>
            <person name="Song Q."/>
            <person name="Thelen J.J."/>
            <person name="Cheng J."/>
            <person name="Xu D."/>
            <person name="Hellsten U."/>
            <person name="May G.D."/>
            <person name="Yu Y."/>
            <person name="Sakurai T."/>
            <person name="Umezawa T."/>
            <person name="Bhattacharyya M.K."/>
            <person name="Sandhu D."/>
            <person name="Valliyodan B."/>
            <person name="Lindquist E."/>
            <person name="Peto M."/>
            <person name="Grant D."/>
            <person name="Shu S."/>
            <person name="Goodstein D."/>
            <person name="Barry K."/>
            <person name="Futrell-Griggs M."/>
            <person name="Abernathy B."/>
            <person name="Du J."/>
            <person name="Tian Z."/>
            <person name="Zhu L."/>
            <person name="Gill N."/>
            <person name="Joshi T."/>
            <person name="Libault M."/>
            <person name="Sethuraman A."/>
            <person name="Zhang X.-C."/>
            <person name="Shinozaki K."/>
            <person name="Nguyen H.T."/>
            <person name="Wing R.A."/>
            <person name="Cregan P."/>
            <person name="Specht J."/>
            <person name="Grimwood J."/>
            <person name="Rokhsar D."/>
            <person name="Stacey G."/>
            <person name="Shoemaker R.C."/>
            <person name="Jackson S.A."/>
        </authorList>
    </citation>
    <scope>NUCLEOTIDE SEQUENCE</scope>
    <source>
        <strain evidence="2">cv. Williams 82</strain>
        <tissue evidence="1">Callus</tissue>
    </source>
</reference>